<evidence type="ECO:0000256" key="1">
    <source>
        <dbReference type="SAM" id="Phobius"/>
    </source>
</evidence>
<organism evidence="3 4">
    <name type="scientific">Ancylobacter amanitiformis</name>
    <dbReference type="NCBI Taxonomy" id="217069"/>
    <lineage>
        <taxon>Bacteria</taxon>
        <taxon>Pseudomonadati</taxon>
        <taxon>Pseudomonadota</taxon>
        <taxon>Alphaproteobacteria</taxon>
        <taxon>Hyphomicrobiales</taxon>
        <taxon>Xanthobacteraceae</taxon>
        <taxon>Ancylobacter</taxon>
    </lineage>
</organism>
<keyword evidence="4" id="KW-1185">Reference proteome</keyword>
<dbReference type="RefSeq" id="WP_306887947.1">
    <property type="nucleotide sequence ID" value="NZ_JAUSVR010000001.1"/>
</dbReference>
<name>A0ABU0LKP1_9HYPH</name>
<keyword evidence="1" id="KW-0472">Membrane</keyword>
<proteinExistence type="predicted"/>
<protein>
    <submittedName>
        <fullName evidence="3">Lipid-A-disaccharide synthase-like uncharacterized protein</fullName>
    </submittedName>
</protein>
<sequence>MTASIWMAFGLMGQALFSGRFLLQWWSSEKLGRSVVPNGFWYLSIAGSLSLLAYAIYVRDPVFIVGQSAGFIIYARNLRLIRNERRMAGDAST</sequence>
<reference evidence="3 4" key="1">
    <citation type="submission" date="2023-07" db="EMBL/GenBank/DDBJ databases">
        <title>Genomic Encyclopedia of Type Strains, Phase IV (KMG-IV): sequencing the most valuable type-strain genomes for metagenomic binning, comparative biology and taxonomic classification.</title>
        <authorList>
            <person name="Goeker M."/>
        </authorList>
    </citation>
    <scope>NUCLEOTIDE SEQUENCE [LARGE SCALE GENOMIC DNA]</scope>
    <source>
        <strain evidence="3 4">DSM 15561</strain>
    </source>
</reference>
<evidence type="ECO:0000313" key="3">
    <source>
        <dbReference type="EMBL" id="MDQ0509262.1"/>
    </source>
</evidence>
<dbReference type="EMBL" id="JAUSVR010000001">
    <property type="protein sequence ID" value="MDQ0509262.1"/>
    <property type="molecule type" value="Genomic_DNA"/>
</dbReference>
<evidence type="ECO:0000259" key="2">
    <source>
        <dbReference type="SMART" id="SM01259"/>
    </source>
</evidence>
<keyword evidence="1" id="KW-0812">Transmembrane</keyword>
<dbReference type="Proteomes" id="UP001235094">
    <property type="component" value="Unassembled WGS sequence"/>
</dbReference>
<feature type="transmembrane region" description="Helical" evidence="1">
    <location>
        <begin position="62"/>
        <end position="78"/>
    </location>
</feature>
<feature type="transmembrane region" description="Helical" evidence="1">
    <location>
        <begin position="35"/>
        <end position="56"/>
    </location>
</feature>
<evidence type="ECO:0000313" key="4">
    <source>
        <dbReference type="Proteomes" id="UP001235094"/>
    </source>
</evidence>
<comment type="caution">
    <text evidence="3">The sequence shown here is derived from an EMBL/GenBank/DDBJ whole genome shotgun (WGS) entry which is preliminary data.</text>
</comment>
<feature type="domain" description="Lipid A biosynthesis N-terminal" evidence="2">
    <location>
        <begin position="9"/>
        <end position="80"/>
    </location>
</feature>
<accession>A0ABU0LKP1</accession>
<dbReference type="InterPro" id="IPR011499">
    <property type="entry name" value="Lipid_A_biosynth_N"/>
</dbReference>
<keyword evidence="1" id="KW-1133">Transmembrane helix</keyword>
<gene>
    <name evidence="3" type="ORF">QOZ99_000139</name>
</gene>
<dbReference type="Pfam" id="PF07578">
    <property type="entry name" value="LAB_N"/>
    <property type="match status" value="1"/>
</dbReference>
<feature type="transmembrane region" description="Helical" evidence="1">
    <location>
        <begin position="6"/>
        <end position="23"/>
    </location>
</feature>
<dbReference type="SMART" id="SM01259">
    <property type="entry name" value="LAB_N"/>
    <property type="match status" value="1"/>
</dbReference>